<dbReference type="PANTHER" id="PTHR10061">
    <property type="entry name" value="S-FORMYLGLUTATHIONE HYDROLASE"/>
    <property type="match status" value="1"/>
</dbReference>
<evidence type="ECO:0000256" key="1">
    <source>
        <dbReference type="ARBA" id="ARBA00005622"/>
    </source>
</evidence>
<evidence type="ECO:0000256" key="2">
    <source>
        <dbReference type="ARBA" id="ARBA00012479"/>
    </source>
</evidence>
<reference evidence="8 9" key="1">
    <citation type="journal article" date="2011" name="J. Gen. Appl. Microbiol.">
        <title>Draft genome sequencing of the enigmatic yeast Saitoella complicata.</title>
        <authorList>
            <person name="Nishida H."/>
            <person name="Hamamoto M."/>
            <person name="Sugiyama J."/>
        </authorList>
    </citation>
    <scope>NUCLEOTIDE SEQUENCE [LARGE SCALE GENOMIC DNA]</scope>
    <source>
        <strain evidence="8 9">NRRL Y-17804</strain>
    </source>
</reference>
<dbReference type="STRING" id="698492.A0A0E9NFS2"/>
<comment type="caution">
    <text evidence="8">The sequence shown here is derived from an EMBL/GenBank/DDBJ whole genome shotgun (WGS) entry which is preliminary data.</text>
</comment>
<dbReference type="GO" id="GO:0018738">
    <property type="term" value="F:S-formylglutathione hydrolase activity"/>
    <property type="evidence" value="ECO:0007669"/>
    <property type="project" value="UniProtKB-EC"/>
</dbReference>
<dbReference type="InterPro" id="IPR000801">
    <property type="entry name" value="Esterase-like"/>
</dbReference>
<dbReference type="OMA" id="GWQDVYQ"/>
<dbReference type="EC" id="3.1.2.12" evidence="2 7"/>
<comment type="similarity">
    <text evidence="1 7">Belongs to the esterase D family.</text>
</comment>
<evidence type="ECO:0000256" key="4">
    <source>
        <dbReference type="ARBA" id="ARBA00022487"/>
    </source>
</evidence>
<dbReference type="SUPFAM" id="SSF53474">
    <property type="entry name" value="alpha/beta-Hydrolases"/>
    <property type="match status" value="1"/>
</dbReference>
<dbReference type="Gene3D" id="3.40.50.1820">
    <property type="entry name" value="alpha/beta hydrolase"/>
    <property type="match status" value="1"/>
</dbReference>
<dbReference type="GO" id="GO:0005829">
    <property type="term" value="C:cytosol"/>
    <property type="evidence" value="ECO:0007669"/>
    <property type="project" value="TreeGrafter"/>
</dbReference>
<comment type="catalytic activity">
    <reaction evidence="7">
        <text>S-formylglutathione + H2O = formate + glutathione + H(+)</text>
        <dbReference type="Rhea" id="RHEA:14961"/>
        <dbReference type="ChEBI" id="CHEBI:15377"/>
        <dbReference type="ChEBI" id="CHEBI:15378"/>
        <dbReference type="ChEBI" id="CHEBI:15740"/>
        <dbReference type="ChEBI" id="CHEBI:57688"/>
        <dbReference type="ChEBI" id="CHEBI:57925"/>
        <dbReference type="EC" id="3.1.2.12"/>
    </reaction>
</comment>
<feature type="active site" description="Charge relay system" evidence="6">
    <location>
        <position position="397"/>
    </location>
</feature>
<accession>A0A0E9NFS2</accession>
<sequence length="419" mass="46018">MGSVTQARPEPPVLSMVEQALGIDFGPALGFHPENLRKPVLRIHIQLSRCACRATIIIFRVTDSATELGIAEEWLTTFCEATYTVGSSTPITHHHHHLQRQVTALSIQQALNCLFLTVHYAEKQGSSSGTMPAFEIAQTIRTFGGKLLKLSHKSAELGGLETKLNLYLPPQAEKGKVPVLFYLSGLTCTGDNCAEKGNFINPASKEGLALVFPDTSPRGAGAPNEEDSWDFGTGAGFYIDATSDAYAKHYRMYSYVTKELPELLFKEFGKELDESKVGITGHSMGGHGALTLFLRNPGKYKSVSAFSPIVNPINCQWGQKAFSGYFGAENKSKWSEHDATELISSLGDKAASLPEILIDQGLADNFYPDQLLTKNFEKAAKEAGVKANVRYQDGYDHSYFFISTFAEEHVKHHAKYLKA</sequence>
<evidence type="ECO:0000313" key="9">
    <source>
        <dbReference type="Proteomes" id="UP000033140"/>
    </source>
</evidence>
<proteinExistence type="inferred from homology"/>
<dbReference type="FunFam" id="3.40.50.1820:FF:000002">
    <property type="entry name" value="S-formylglutathione hydrolase"/>
    <property type="match status" value="1"/>
</dbReference>
<dbReference type="Proteomes" id="UP000033140">
    <property type="component" value="Unassembled WGS sequence"/>
</dbReference>
<feature type="active site" description="Charge relay system" evidence="6">
    <location>
        <position position="283"/>
    </location>
</feature>
<dbReference type="EMBL" id="BACD03000013">
    <property type="protein sequence ID" value="GAO48260.1"/>
    <property type="molecule type" value="Genomic_DNA"/>
</dbReference>
<reference evidence="8 9" key="3">
    <citation type="journal article" date="2015" name="Genome Announc.">
        <title>Draft Genome Sequence of the Archiascomycetous Yeast Saitoella complicata.</title>
        <authorList>
            <person name="Yamauchi K."/>
            <person name="Kondo S."/>
            <person name="Hamamoto M."/>
            <person name="Takahashi Y."/>
            <person name="Ogura Y."/>
            <person name="Hayashi T."/>
            <person name="Nishida H."/>
        </authorList>
    </citation>
    <scope>NUCLEOTIDE SEQUENCE [LARGE SCALE GENOMIC DNA]</scope>
    <source>
        <strain evidence="8 9">NRRL Y-17804</strain>
    </source>
</reference>
<evidence type="ECO:0000256" key="3">
    <source>
        <dbReference type="ARBA" id="ARBA00016774"/>
    </source>
</evidence>
<evidence type="ECO:0000256" key="6">
    <source>
        <dbReference type="PIRSR" id="PIRSR614186-1"/>
    </source>
</evidence>
<name>A0A0E9NFS2_SAICN</name>
<dbReference type="NCBIfam" id="TIGR02821">
    <property type="entry name" value="fghA_ester_D"/>
    <property type="match status" value="1"/>
</dbReference>
<dbReference type="Pfam" id="PF00756">
    <property type="entry name" value="Esterase"/>
    <property type="match status" value="1"/>
</dbReference>
<evidence type="ECO:0000256" key="7">
    <source>
        <dbReference type="RuleBase" id="RU363068"/>
    </source>
</evidence>
<keyword evidence="5 7" id="KW-0378">Hydrolase</keyword>
<dbReference type="InterPro" id="IPR029058">
    <property type="entry name" value="AB_hydrolase_fold"/>
</dbReference>
<feature type="active site" description="Charge relay system" evidence="6">
    <location>
        <position position="364"/>
    </location>
</feature>
<evidence type="ECO:0000256" key="5">
    <source>
        <dbReference type="ARBA" id="ARBA00022801"/>
    </source>
</evidence>
<keyword evidence="7" id="KW-0963">Cytoplasm</keyword>
<dbReference type="GO" id="GO:0046294">
    <property type="term" value="P:formaldehyde catabolic process"/>
    <property type="evidence" value="ECO:0007669"/>
    <property type="project" value="InterPro"/>
</dbReference>
<reference evidence="8 9" key="2">
    <citation type="journal article" date="2014" name="J. Gen. Appl. Microbiol.">
        <title>The early diverging ascomycetous budding yeast Saitoella complicata has three histone deacetylases belonging to the Clr6, Hos2, and Rpd3 lineages.</title>
        <authorList>
            <person name="Nishida H."/>
            <person name="Matsumoto T."/>
            <person name="Kondo S."/>
            <person name="Hamamoto M."/>
            <person name="Yoshikawa H."/>
        </authorList>
    </citation>
    <scope>NUCLEOTIDE SEQUENCE [LARGE SCALE GENOMIC DNA]</scope>
    <source>
        <strain evidence="8 9">NRRL Y-17804</strain>
    </source>
</reference>
<comment type="subcellular location">
    <subcellularLocation>
        <location evidence="7">Cytoplasm</location>
    </subcellularLocation>
</comment>
<dbReference type="PANTHER" id="PTHR10061:SF0">
    <property type="entry name" value="S-FORMYLGLUTATHIONE HYDROLASE"/>
    <property type="match status" value="1"/>
</dbReference>
<gene>
    <name evidence="8" type="ORF">G7K_2440-t1</name>
</gene>
<dbReference type="InterPro" id="IPR014186">
    <property type="entry name" value="S-formylglutathione_hydrol"/>
</dbReference>
<organism evidence="8 9">
    <name type="scientific">Saitoella complicata (strain BCRC 22490 / CBS 7301 / JCM 7358 / NBRC 10748 / NRRL Y-17804)</name>
    <dbReference type="NCBI Taxonomy" id="698492"/>
    <lineage>
        <taxon>Eukaryota</taxon>
        <taxon>Fungi</taxon>
        <taxon>Dikarya</taxon>
        <taxon>Ascomycota</taxon>
        <taxon>Taphrinomycotina</taxon>
        <taxon>Taphrinomycotina incertae sedis</taxon>
        <taxon>Saitoella</taxon>
    </lineage>
</organism>
<dbReference type="AlphaFoldDB" id="A0A0E9NFS2"/>
<protein>
    <recommendedName>
        <fullName evidence="3 7">S-formylglutathione hydrolase</fullName>
        <ecNumber evidence="2 7">3.1.2.12</ecNumber>
    </recommendedName>
</protein>
<keyword evidence="9" id="KW-1185">Reference proteome</keyword>
<keyword evidence="4 7" id="KW-0719">Serine esterase</keyword>
<evidence type="ECO:0000313" key="8">
    <source>
        <dbReference type="EMBL" id="GAO48260.1"/>
    </source>
</evidence>
<comment type="function">
    <text evidence="7">Serine hydrolase involved in the detoxification of formaldehyde.</text>
</comment>
<dbReference type="GO" id="GO:0052689">
    <property type="term" value="F:carboxylic ester hydrolase activity"/>
    <property type="evidence" value="ECO:0007669"/>
    <property type="project" value="UniProtKB-KW"/>
</dbReference>